<dbReference type="RefSeq" id="WP_187718100.1">
    <property type="nucleotide sequence ID" value="NZ_JACTAH010000002.1"/>
</dbReference>
<feature type="signal peptide" evidence="1">
    <location>
        <begin position="1"/>
        <end position="29"/>
    </location>
</feature>
<dbReference type="InterPro" id="IPR013424">
    <property type="entry name" value="Ice-binding_C"/>
</dbReference>
<evidence type="ECO:0000259" key="2">
    <source>
        <dbReference type="Pfam" id="PF07589"/>
    </source>
</evidence>
<keyword evidence="4" id="KW-1185">Reference proteome</keyword>
<dbReference type="Proteomes" id="UP000603602">
    <property type="component" value="Unassembled WGS sequence"/>
</dbReference>
<dbReference type="Pfam" id="PF07589">
    <property type="entry name" value="PEP-CTERM"/>
    <property type="match status" value="1"/>
</dbReference>
<organism evidence="3 4">
    <name type="scientific">Thauera sedimentorum</name>
    <dbReference type="NCBI Taxonomy" id="2767595"/>
    <lineage>
        <taxon>Bacteria</taxon>
        <taxon>Pseudomonadati</taxon>
        <taxon>Pseudomonadota</taxon>
        <taxon>Betaproteobacteria</taxon>
        <taxon>Rhodocyclales</taxon>
        <taxon>Zoogloeaceae</taxon>
        <taxon>Thauera</taxon>
    </lineage>
</organism>
<dbReference type="NCBIfam" id="TIGR02595">
    <property type="entry name" value="PEP_CTERM"/>
    <property type="match status" value="1"/>
</dbReference>
<proteinExistence type="predicted"/>
<name>A0ABR9BA73_9RHOO</name>
<protein>
    <submittedName>
        <fullName evidence="3">THxN family PEP-CTERM protein</fullName>
    </submittedName>
</protein>
<dbReference type="EMBL" id="JACYTO010000002">
    <property type="protein sequence ID" value="MBD8503248.1"/>
    <property type="molecule type" value="Genomic_DNA"/>
</dbReference>
<evidence type="ECO:0000256" key="1">
    <source>
        <dbReference type="SAM" id="SignalP"/>
    </source>
</evidence>
<keyword evidence="1" id="KW-0732">Signal</keyword>
<evidence type="ECO:0000313" key="4">
    <source>
        <dbReference type="Proteomes" id="UP000603602"/>
    </source>
</evidence>
<comment type="caution">
    <text evidence="3">The sequence shown here is derived from an EMBL/GenBank/DDBJ whole genome shotgun (WGS) entry which is preliminary data.</text>
</comment>
<reference evidence="4" key="1">
    <citation type="submission" date="2023-07" db="EMBL/GenBank/DDBJ databases">
        <title>Thauera sp. CAU 1555 isolated from sand of Yaerae Beach.</title>
        <authorList>
            <person name="Kim W."/>
        </authorList>
    </citation>
    <scope>NUCLEOTIDE SEQUENCE [LARGE SCALE GENOMIC DNA]</scope>
    <source>
        <strain evidence="4">CAU 1555</strain>
    </source>
</reference>
<feature type="chain" id="PRO_5046108613" evidence="1">
    <location>
        <begin position="30"/>
        <end position="277"/>
    </location>
</feature>
<feature type="domain" description="Ice-binding protein C-terminal" evidence="2">
    <location>
        <begin position="253"/>
        <end position="274"/>
    </location>
</feature>
<gene>
    <name evidence="3" type="ORF">IFO67_10185</name>
</gene>
<sequence length="277" mass="28289">MFSTNTLRKNVLASSLLASAALFTGSAQSAVLSWDYDILSGFTQSTIGGATTNYPDPGVDILSWGTSTGSGQSSLVVNNPEIVGASVDTFIGGGMPPAAPPYLGFSTSLTHNNNPITGNSLTSATLRAQVTLTPTNPAGGALPDQITSFDISFAETPNVANCGFPSTSNCDDIFVLLGGLLNQSFQYDAGDGDGLLTYFVNIFPITGGVLSVLSNASCAAAGEAPGCIGFQTQENQSTTLAFGFTISTEPLGVPEPGMLALLGIGLAGLGAMRRRRV</sequence>
<evidence type="ECO:0000313" key="3">
    <source>
        <dbReference type="EMBL" id="MBD8503248.1"/>
    </source>
</evidence>
<accession>A0ABR9BA73</accession>
<dbReference type="NCBIfam" id="NF038125">
    <property type="entry name" value="PEP_CTERM_THxN"/>
    <property type="match status" value="1"/>
</dbReference>